<dbReference type="Proteomes" id="UP001165960">
    <property type="component" value="Unassembled WGS sequence"/>
</dbReference>
<dbReference type="EMBL" id="QTSX02001458">
    <property type="protein sequence ID" value="KAJ9081780.1"/>
    <property type="molecule type" value="Genomic_DNA"/>
</dbReference>
<evidence type="ECO:0000313" key="1">
    <source>
        <dbReference type="EMBL" id="KAJ9081780.1"/>
    </source>
</evidence>
<keyword evidence="2" id="KW-1185">Reference proteome</keyword>
<gene>
    <name evidence="1" type="ORF">DSO57_1011129</name>
</gene>
<protein>
    <submittedName>
        <fullName evidence="1">Uncharacterized protein</fullName>
    </submittedName>
</protein>
<reference evidence="1" key="1">
    <citation type="submission" date="2022-04" db="EMBL/GenBank/DDBJ databases">
        <title>Genome of the entomopathogenic fungus Entomophthora muscae.</title>
        <authorList>
            <person name="Elya C."/>
            <person name="Lovett B.R."/>
            <person name="Lee E."/>
            <person name="Macias A.M."/>
            <person name="Hajek A.E."/>
            <person name="De Bivort B.L."/>
            <person name="Kasson M.T."/>
            <person name="De Fine Licht H.H."/>
            <person name="Stajich J.E."/>
        </authorList>
    </citation>
    <scope>NUCLEOTIDE SEQUENCE</scope>
    <source>
        <strain evidence="1">Berkeley</strain>
    </source>
</reference>
<comment type="caution">
    <text evidence="1">The sequence shown here is derived from an EMBL/GenBank/DDBJ whole genome shotgun (WGS) entry which is preliminary data.</text>
</comment>
<name>A0ACC2U4X7_9FUNG</name>
<sequence>MQSILVCLLAAVGGIPITLDSSPLVRRSPIEGIHEFRLYNSLARREEMDPIMVEVLTTTLIEKIGDQLNKVLGKAKQLDGKGSEAEQQRKIAELESSINNIALEMSNEVLAKTESIKKEKYANDKKASTEDPSATDNSSSKSSSSTSSGGDKDNNSSSSSSSGDYSRPSLPNSDGDSKNSDSKSSSSSSNEDNTPKEVGNDSTTSASSKDSSKDQAYSGDKSFKDELKAEMKKMKEKMKEDMKKEIKRRDEPKLTISKEEAAAISKKVGDAVASRLPQEQQAEAPLVKAVATTITEQVMKDIAIAKS</sequence>
<organism evidence="1 2">
    <name type="scientific">Entomophthora muscae</name>
    <dbReference type="NCBI Taxonomy" id="34485"/>
    <lineage>
        <taxon>Eukaryota</taxon>
        <taxon>Fungi</taxon>
        <taxon>Fungi incertae sedis</taxon>
        <taxon>Zoopagomycota</taxon>
        <taxon>Entomophthoromycotina</taxon>
        <taxon>Entomophthoromycetes</taxon>
        <taxon>Entomophthorales</taxon>
        <taxon>Entomophthoraceae</taxon>
        <taxon>Entomophthora</taxon>
    </lineage>
</organism>
<evidence type="ECO:0000313" key="2">
    <source>
        <dbReference type="Proteomes" id="UP001165960"/>
    </source>
</evidence>
<proteinExistence type="predicted"/>
<accession>A0ACC2U4X7</accession>